<sequence length="158" mass="16323">MQVRVPWTQAWLCTKDFRQKCTGAGVAGKVAVPSNAAQRALSGRGAVAPEQEGPASHMALEGEVTESEATSGTEGEGSSTIGAGAYTSDSDSSSDGSSLAVTGISVPPHQQVQPPPPHQHRPPNSPSACVPCPLTQEGGHLLRPRHLRPCPSQPCCPQ</sequence>
<gene>
    <name evidence="2" type="ORF">NDU88_009667</name>
</gene>
<organism evidence="2 3">
    <name type="scientific">Pleurodeles waltl</name>
    <name type="common">Iberian ribbed newt</name>
    <dbReference type="NCBI Taxonomy" id="8319"/>
    <lineage>
        <taxon>Eukaryota</taxon>
        <taxon>Metazoa</taxon>
        <taxon>Chordata</taxon>
        <taxon>Craniata</taxon>
        <taxon>Vertebrata</taxon>
        <taxon>Euteleostomi</taxon>
        <taxon>Amphibia</taxon>
        <taxon>Batrachia</taxon>
        <taxon>Caudata</taxon>
        <taxon>Salamandroidea</taxon>
        <taxon>Salamandridae</taxon>
        <taxon>Pleurodelinae</taxon>
        <taxon>Pleurodeles</taxon>
    </lineage>
</organism>
<evidence type="ECO:0000256" key="1">
    <source>
        <dbReference type="SAM" id="MobiDB-lite"/>
    </source>
</evidence>
<dbReference type="AlphaFoldDB" id="A0AAV7QXZ2"/>
<name>A0AAV7QXZ2_PLEWA</name>
<feature type="compositionally biased region" description="Low complexity" evidence="1">
    <location>
        <begin position="67"/>
        <end position="98"/>
    </location>
</feature>
<feature type="region of interest" description="Disordered" evidence="1">
    <location>
        <begin position="33"/>
        <end position="158"/>
    </location>
</feature>
<reference evidence="2" key="1">
    <citation type="journal article" date="2022" name="bioRxiv">
        <title>Sequencing and chromosome-scale assembly of the giantPleurodeles waltlgenome.</title>
        <authorList>
            <person name="Brown T."/>
            <person name="Elewa A."/>
            <person name="Iarovenko S."/>
            <person name="Subramanian E."/>
            <person name="Araus A.J."/>
            <person name="Petzold A."/>
            <person name="Susuki M."/>
            <person name="Suzuki K.-i.T."/>
            <person name="Hayashi T."/>
            <person name="Toyoda A."/>
            <person name="Oliveira C."/>
            <person name="Osipova E."/>
            <person name="Leigh N.D."/>
            <person name="Simon A."/>
            <person name="Yun M.H."/>
        </authorList>
    </citation>
    <scope>NUCLEOTIDE SEQUENCE</scope>
    <source>
        <strain evidence="2">20211129_DDA</strain>
        <tissue evidence="2">Liver</tissue>
    </source>
</reference>
<evidence type="ECO:0000313" key="2">
    <source>
        <dbReference type="EMBL" id="KAJ1143358.1"/>
    </source>
</evidence>
<comment type="caution">
    <text evidence="2">The sequence shown here is derived from an EMBL/GenBank/DDBJ whole genome shotgun (WGS) entry which is preliminary data.</text>
</comment>
<keyword evidence="3" id="KW-1185">Reference proteome</keyword>
<dbReference type="EMBL" id="JANPWB010000010">
    <property type="protein sequence ID" value="KAJ1143358.1"/>
    <property type="molecule type" value="Genomic_DNA"/>
</dbReference>
<protein>
    <submittedName>
        <fullName evidence="2">Uncharacterized protein</fullName>
    </submittedName>
</protein>
<dbReference type="Proteomes" id="UP001066276">
    <property type="component" value="Chromosome 6"/>
</dbReference>
<evidence type="ECO:0000313" key="3">
    <source>
        <dbReference type="Proteomes" id="UP001066276"/>
    </source>
</evidence>
<proteinExistence type="predicted"/>
<accession>A0AAV7QXZ2</accession>